<dbReference type="AlphaFoldDB" id="A0A2M6W1U8"/>
<feature type="coiled-coil region" evidence="1">
    <location>
        <begin position="36"/>
        <end position="93"/>
    </location>
</feature>
<keyword evidence="2" id="KW-1133">Transmembrane helix</keyword>
<protein>
    <recommendedName>
        <fullName evidence="3">DUF4349 domain-containing protein</fullName>
    </recommendedName>
</protein>
<keyword evidence="2" id="KW-0472">Membrane</keyword>
<name>A0A2M6W1U8_9BACT</name>
<sequence length="180" mass="20224">MAPRAEITIRVPVETFDAAVTELEGIGKVESKTLNGQDVTEEFVDLEAQVRNLERTEAQFLEIMARAVKIEDVLAVQRELSTVRSQIERLQGRMNYLSKSAQLSTLTVYLSTNPEALPVIDENTWKPLAVAKNAFRSLIGLGQGVANGFIWLVVYLPLWIVLFLVGLFVYKRVARMTVEK</sequence>
<proteinExistence type="predicted"/>
<reference evidence="5" key="1">
    <citation type="submission" date="2017-09" db="EMBL/GenBank/DDBJ databases">
        <title>Depth-based differentiation of microbial function through sediment-hosted aquifers and enrichment of novel symbionts in the deep terrestrial subsurface.</title>
        <authorList>
            <person name="Probst A.J."/>
            <person name="Ladd B."/>
            <person name="Jarett J.K."/>
            <person name="Geller-Mcgrath D.E."/>
            <person name="Sieber C.M.K."/>
            <person name="Emerson J.B."/>
            <person name="Anantharaman K."/>
            <person name="Thomas B.C."/>
            <person name="Malmstrom R."/>
            <person name="Stieglmeier M."/>
            <person name="Klingl A."/>
            <person name="Woyke T."/>
            <person name="Ryan C.M."/>
            <person name="Banfield J.F."/>
        </authorList>
    </citation>
    <scope>NUCLEOTIDE SEQUENCE [LARGE SCALE GENOMIC DNA]</scope>
</reference>
<dbReference type="EMBL" id="PFBZ01000059">
    <property type="protein sequence ID" value="PIT86751.1"/>
    <property type="molecule type" value="Genomic_DNA"/>
</dbReference>
<keyword evidence="2" id="KW-0812">Transmembrane</keyword>
<evidence type="ECO:0000256" key="1">
    <source>
        <dbReference type="SAM" id="Coils"/>
    </source>
</evidence>
<comment type="caution">
    <text evidence="4">The sequence shown here is derived from an EMBL/GenBank/DDBJ whole genome shotgun (WGS) entry which is preliminary data.</text>
</comment>
<evidence type="ECO:0000259" key="3">
    <source>
        <dbReference type="Pfam" id="PF14257"/>
    </source>
</evidence>
<accession>A0A2M6W1U8</accession>
<evidence type="ECO:0000313" key="4">
    <source>
        <dbReference type="EMBL" id="PIT86751.1"/>
    </source>
</evidence>
<dbReference type="InterPro" id="IPR025645">
    <property type="entry name" value="DUF4349"/>
</dbReference>
<feature type="transmembrane region" description="Helical" evidence="2">
    <location>
        <begin position="149"/>
        <end position="170"/>
    </location>
</feature>
<dbReference type="Pfam" id="PF14257">
    <property type="entry name" value="DUF4349"/>
    <property type="match status" value="1"/>
</dbReference>
<keyword evidence="1" id="KW-0175">Coiled coil</keyword>
<evidence type="ECO:0000313" key="5">
    <source>
        <dbReference type="Proteomes" id="UP000229362"/>
    </source>
</evidence>
<gene>
    <name evidence="4" type="ORF">COU33_01410</name>
</gene>
<dbReference type="Proteomes" id="UP000229362">
    <property type="component" value="Unassembled WGS sequence"/>
</dbReference>
<evidence type="ECO:0000256" key="2">
    <source>
        <dbReference type="SAM" id="Phobius"/>
    </source>
</evidence>
<feature type="domain" description="DUF4349" evidence="3">
    <location>
        <begin position="3"/>
        <end position="169"/>
    </location>
</feature>
<organism evidence="4 5">
    <name type="scientific">Candidatus Magasanikbacteria bacterium CG10_big_fil_rev_8_21_14_0_10_43_6</name>
    <dbReference type="NCBI Taxonomy" id="1974650"/>
    <lineage>
        <taxon>Bacteria</taxon>
        <taxon>Candidatus Magasanikiibacteriota</taxon>
    </lineage>
</organism>